<dbReference type="OrthoDB" id="167809at2759"/>
<evidence type="ECO:0000313" key="5">
    <source>
        <dbReference type="Proteomes" id="UP000279236"/>
    </source>
</evidence>
<dbReference type="SUPFAM" id="SSF52499">
    <property type="entry name" value="Isochorismatase-like hydrolases"/>
    <property type="match status" value="1"/>
</dbReference>
<comment type="similarity">
    <text evidence="1">Belongs to the isochorismatase family.</text>
</comment>
<dbReference type="InterPro" id="IPR036380">
    <property type="entry name" value="Isochorismatase-like_sf"/>
</dbReference>
<dbReference type="RefSeq" id="XP_028472634.1">
    <property type="nucleotide sequence ID" value="XM_028619138.1"/>
</dbReference>
<keyword evidence="5" id="KW-1185">Reference proteome</keyword>
<evidence type="ECO:0000256" key="2">
    <source>
        <dbReference type="ARBA" id="ARBA00022801"/>
    </source>
</evidence>
<dbReference type="PANTHER" id="PTHR43540">
    <property type="entry name" value="PEROXYUREIDOACRYLATE/UREIDOACRYLATE AMIDOHYDROLASE-RELATED"/>
    <property type="match status" value="1"/>
</dbReference>
<keyword evidence="2" id="KW-0378">Hydrolase</keyword>
<proteinExistence type="inferred from homology"/>
<sequence>MATALVVVDVQVGVVATCWDVPAVVGRIADLVQRARAAGAPVIWVQHDDDPHLKRDSSDWALVPELVPNDGEVRIYKQFRDSFSVPLLEETLRERGVDHLVIVGSQSDFCVRTTAQGALSAGFNVTLPRDAHTTEDIKADGVAVSAQQIVAHTNYYFDNYEFLAGVKSRVVSSNEVEFK</sequence>
<feature type="domain" description="Isochorismatase-like" evidence="3">
    <location>
        <begin position="3"/>
        <end position="134"/>
    </location>
</feature>
<dbReference type="AlphaFoldDB" id="A0A427XFE6"/>
<organism evidence="4 5">
    <name type="scientific">Apiotrichum porosum</name>
    <dbReference type="NCBI Taxonomy" id="105984"/>
    <lineage>
        <taxon>Eukaryota</taxon>
        <taxon>Fungi</taxon>
        <taxon>Dikarya</taxon>
        <taxon>Basidiomycota</taxon>
        <taxon>Agaricomycotina</taxon>
        <taxon>Tremellomycetes</taxon>
        <taxon>Trichosporonales</taxon>
        <taxon>Trichosporonaceae</taxon>
        <taxon>Apiotrichum</taxon>
    </lineage>
</organism>
<comment type="caution">
    <text evidence="4">The sequence shown here is derived from an EMBL/GenBank/DDBJ whole genome shotgun (WGS) entry which is preliminary data.</text>
</comment>
<evidence type="ECO:0000256" key="1">
    <source>
        <dbReference type="ARBA" id="ARBA00006336"/>
    </source>
</evidence>
<evidence type="ECO:0000313" key="4">
    <source>
        <dbReference type="EMBL" id="RSH77487.1"/>
    </source>
</evidence>
<protein>
    <recommendedName>
        <fullName evidence="3">Isochorismatase-like domain-containing protein</fullName>
    </recommendedName>
</protein>
<gene>
    <name evidence="4" type="ORF">EHS24_003464</name>
</gene>
<dbReference type="EMBL" id="RSCE01000016">
    <property type="protein sequence ID" value="RSH77487.1"/>
    <property type="molecule type" value="Genomic_DNA"/>
</dbReference>
<dbReference type="InterPro" id="IPR000868">
    <property type="entry name" value="Isochorismatase-like_dom"/>
</dbReference>
<accession>A0A427XFE6</accession>
<evidence type="ECO:0000259" key="3">
    <source>
        <dbReference type="Pfam" id="PF00857"/>
    </source>
</evidence>
<dbReference type="STRING" id="105984.A0A427XFE6"/>
<dbReference type="GO" id="GO:0016787">
    <property type="term" value="F:hydrolase activity"/>
    <property type="evidence" value="ECO:0007669"/>
    <property type="project" value="UniProtKB-KW"/>
</dbReference>
<dbReference type="Gene3D" id="3.40.50.850">
    <property type="entry name" value="Isochorismatase-like"/>
    <property type="match status" value="1"/>
</dbReference>
<name>A0A427XFE6_9TREE</name>
<dbReference type="Proteomes" id="UP000279236">
    <property type="component" value="Unassembled WGS sequence"/>
</dbReference>
<dbReference type="Pfam" id="PF00857">
    <property type="entry name" value="Isochorismatase"/>
    <property type="match status" value="1"/>
</dbReference>
<dbReference type="GeneID" id="39588007"/>
<dbReference type="InterPro" id="IPR050272">
    <property type="entry name" value="Isochorismatase-like_hydrls"/>
</dbReference>
<reference evidence="4 5" key="1">
    <citation type="submission" date="2018-11" db="EMBL/GenBank/DDBJ databases">
        <title>Genome sequence of Apiotrichum porosum DSM 27194.</title>
        <authorList>
            <person name="Aliyu H."/>
            <person name="Gorte O."/>
            <person name="Ochsenreither K."/>
        </authorList>
    </citation>
    <scope>NUCLEOTIDE SEQUENCE [LARGE SCALE GENOMIC DNA]</scope>
    <source>
        <strain evidence="4 5">DSM 27194</strain>
    </source>
</reference>